<dbReference type="EMBL" id="SJPS01000002">
    <property type="protein sequence ID" value="TWU28436.1"/>
    <property type="molecule type" value="Genomic_DNA"/>
</dbReference>
<dbReference type="OrthoDB" id="282151at2"/>
<reference evidence="1 2" key="1">
    <citation type="submission" date="2019-02" db="EMBL/GenBank/DDBJ databases">
        <title>Deep-cultivation of Planctomycetes and their phenomic and genomic characterization uncovers novel biology.</title>
        <authorList>
            <person name="Wiegand S."/>
            <person name="Jogler M."/>
            <person name="Boedeker C."/>
            <person name="Pinto D."/>
            <person name="Vollmers J."/>
            <person name="Rivas-Marin E."/>
            <person name="Kohn T."/>
            <person name="Peeters S.H."/>
            <person name="Heuer A."/>
            <person name="Rast P."/>
            <person name="Oberbeckmann S."/>
            <person name="Bunk B."/>
            <person name="Jeske O."/>
            <person name="Meyerdierks A."/>
            <person name="Storesund J.E."/>
            <person name="Kallscheuer N."/>
            <person name="Luecker S."/>
            <person name="Lage O.M."/>
            <person name="Pohl T."/>
            <person name="Merkel B.J."/>
            <person name="Hornburger P."/>
            <person name="Mueller R.-W."/>
            <person name="Bruemmer F."/>
            <person name="Labrenz M."/>
            <person name="Spormann A.M."/>
            <person name="Op Den Camp H."/>
            <person name="Overmann J."/>
            <person name="Amann R."/>
            <person name="Jetten M.S.M."/>
            <person name="Mascher T."/>
            <person name="Medema M.H."/>
            <person name="Devos D.P."/>
            <person name="Kaster A.-K."/>
            <person name="Ovreas L."/>
            <person name="Rohde M."/>
            <person name="Galperin M.Y."/>
            <person name="Jogler C."/>
        </authorList>
    </citation>
    <scope>NUCLEOTIDE SEQUENCE [LARGE SCALE GENOMIC DNA]</scope>
    <source>
        <strain evidence="1 2">Pla144</strain>
    </source>
</reference>
<dbReference type="AlphaFoldDB" id="A0A5C6CZK2"/>
<name>A0A5C6CZK2_9BACT</name>
<evidence type="ECO:0000313" key="2">
    <source>
        <dbReference type="Proteomes" id="UP000318437"/>
    </source>
</evidence>
<keyword evidence="2" id="KW-1185">Reference proteome</keyword>
<dbReference type="Proteomes" id="UP000318437">
    <property type="component" value="Unassembled WGS sequence"/>
</dbReference>
<evidence type="ECO:0000313" key="1">
    <source>
        <dbReference type="EMBL" id="TWU28436.1"/>
    </source>
</evidence>
<proteinExistence type="predicted"/>
<organism evidence="1 2">
    <name type="scientific">Bythopirellula polymerisocia</name>
    <dbReference type="NCBI Taxonomy" id="2528003"/>
    <lineage>
        <taxon>Bacteria</taxon>
        <taxon>Pseudomonadati</taxon>
        <taxon>Planctomycetota</taxon>
        <taxon>Planctomycetia</taxon>
        <taxon>Pirellulales</taxon>
        <taxon>Lacipirellulaceae</taxon>
        <taxon>Bythopirellula</taxon>
    </lineage>
</organism>
<accession>A0A5C6CZK2</accession>
<sequence length="155" mass="17241">MPRLTNSVPKYRKHQASGQAVVTLNGRDNYLGPHGSKASGIEYDRLISEWLACNRNPFVSGSSSLTVSKLIARYWVFAQGFYRKNGQPTNEISALKSALRPLRELYDRTSAVAFGPLALESVMNRMVLQGRRLTGTTQAAMRCYNETNDCDTTCS</sequence>
<gene>
    <name evidence="1" type="ORF">Pla144_17260</name>
</gene>
<comment type="caution">
    <text evidence="1">The sequence shown here is derived from an EMBL/GenBank/DDBJ whole genome shotgun (WGS) entry which is preliminary data.</text>
</comment>
<dbReference type="RefSeq" id="WP_146449901.1">
    <property type="nucleotide sequence ID" value="NZ_SJPS01000002.1"/>
</dbReference>
<protein>
    <submittedName>
        <fullName evidence="1">Uncharacterized protein</fullName>
    </submittedName>
</protein>